<comment type="caution">
    <text evidence="1">The sequence shown here is derived from an EMBL/GenBank/DDBJ whole genome shotgun (WGS) entry which is preliminary data.</text>
</comment>
<name>A0A967BGD5_9RHOB</name>
<dbReference type="Proteomes" id="UP000639775">
    <property type="component" value="Unassembled WGS sequence"/>
</dbReference>
<dbReference type="AlphaFoldDB" id="A0A967BGD5"/>
<reference evidence="1" key="1">
    <citation type="submission" date="2020-03" db="EMBL/GenBank/DDBJ databases">
        <title>Roseovarius gahaiensis sp. nov., isolated from Gahai Saline Lake, China.</title>
        <authorList>
            <person name="Sun X."/>
        </authorList>
    </citation>
    <scope>NUCLEOTIDE SEQUENCE</scope>
    <source>
        <strain evidence="1">GH877</strain>
    </source>
</reference>
<keyword evidence="2" id="KW-1185">Reference proteome</keyword>
<evidence type="ECO:0000313" key="2">
    <source>
        <dbReference type="Proteomes" id="UP000639775"/>
    </source>
</evidence>
<dbReference type="RefSeq" id="WP_167199428.1">
    <property type="nucleotide sequence ID" value="NZ_JAAORB010000042.1"/>
</dbReference>
<protein>
    <submittedName>
        <fullName evidence="1">Uncharacterized protein</fullName>
    </submittedName>
</protein>
<proteinExistence type="predicted"/>
<accession>A0A967BGD5</accession>
<sequence>MTDNISITNTLTSKGADKAQCNLFGNFCELMIRVFLALDEEEFATEAGWEIAFSPSASDADAGWKLVAIQAETVTAVQPISINDLLLHRMAGLMSRAVSATSIDALQTVRSRAMHCIAQAPMDIAPAVCDVAKEALSSLDQMIEHALVSDGDDRSERALPLAA</sequence>
<gene>
    <name evidence="1" type="ORF">HAT86_14600</name>
</gene>
<organism evidence="1 2">
    <name type="scientific">Roseovarius gahaiensis</name>
    <dbReference type="NCBI Taxonomy" id="2716691"/>
    <lineage>
        <taxon>Bacteria</taxon>
        <taxon>Pseudomonadati</taxon>
        <taxon>Pseudomonadota</taxon>
        <taxon>Alphaproteobacteria</taxon>
        <taxon>Rhodobacterales</taxon>
        <taxon>Roseobacteraceae</taxon>
        <taxon>Roseovarius</taxon>
    </lineage>
</organism>
<evidence type="ECO:0000313" key="1">
    <source>
        <dbReference type="EMBL" id="NHQ75681.1"/>
    </source>
</evidence>
<dbReference type="EMBL" id="JAAORB010000042">
    <property type="protein sequence ID" value="NHQ75681.1"/>
    <property type="molecule type" value="Genomic_DNA"/>
</dbReference>